<comment type="caution">
    <text evidence="1">The sequence shown here is derived from an EMBL/GenBank/DDBJ whole genome shotgun (WGS) entry which is preliminary data.</text>
</comment>
<dbReference type="EMBL" id="MIGC01000686">
    <property type="protein sequence ID" value="PHJ24418.1"/>
    <property type="molecule type" value="Genomic_DNA"/>
</dbReference>
<gene>
    <name evidence="1" type="ORF">CSUI_001727</name>
</gene>
<reference evidence="1 2" key="1">
    <citation type="journal article" date="2017" name="Int. J. Parasitol.">
        <title>The genome of the protozoan parasite Cystoisospora suis and a reverse vaccinology approach to identify vaccine candidates.</title>
        <authorList>
            <person name="Palmieri N."/>
            <person name="Shrestha A."/>
            <person name="Ruttkowski B."/>
            <person name="Beck T."/>
            <person name="Vogl C."/>
            <person name="Tomley F."/>
            <person name="Blake D.P."/>
            <person name="Joachim A."/>
        </authorList>
    </citation>
    <scope>NUCLEOTIDE SEQUENCE [LARGE SCALE GENOMIC DNA]</scope>
    <source>
        <strain evidence="1 2">Wien I</strain>
    </source>
</reference>
<name>A0A2C6LAQ7_9APIC</name>
<feature type="non-terminal residue" evidence="1">
    <location>
        <position position="1"/>
    </location>
</feature>
<keyword evidence="2" id="KW-1185">Reference proteome</keyword>
<proteinExistence type="predicted"/>
<organism evidence="1 2">
    <name type="scientific">Cystoisospora suis</name>
    <dbReference type="NCBI Taxonomy" id="483139"/>
    <lineage>
        <taxon>Eukaryota</taxon>
        <taxon>Sar</taxon>
        <taxon>Alveolata</taxon>
        <taxon>Apicomplexa</taxon>
        <taxon>Conoidasida</taxon>
        <taxon>Coccidia</taxon>
        <taxon>Eucoccidiorida</taxon>
        <taxon>Eimeriorina</taxon>
        <taxon>Sarcocystidae</taxon>
        <taxon>Cystoisospora</taxon>
    </lineage>
</organism>
<evidence type="ECO:0000313" key="2">
    <source>
        <dbReference type="Proteomes" id="UP000221165"/>
    </source>
</evidence>
<dbReference type="GeneID" id="94425143"/>
<evidence type="ECO:0000313" key="1">
    <source>
        <dbReference type="EMBL" id="PHJ24418.1"/>
    </source>
</evidence>
<sequence length="58" mass="6261">QPLTHPGNNECVSIDSIFTSSANRNDEQTTLASPLGVLSVCVFGRWLNDEPKRGVVSC</sequence>
<dbReference type="RefSeq" id="XP_067926091.1">
    <property type="nucleotide sequence ID" value="XM_068061932.1"/>
</dbReference>
<dbReference type="VEuPathDB" id="ToxoDB:CSUI_001727"/>
<protein>
    <submittedName>
        <fullName evidence="1">Uncharacterized protein</fullName>
    </submittedName>
</protein>
<accession>A0A2C6LAQ7</accession>
<dbReference type="Proteomes" id="UP000221165">
    <property type="component" value="Unassembled WGS sequence"/>
</dbReference>
<dbReference type="AlphaFoldDB" id="A0A2C6LAQ7"/>